<dbReference type="AlphaFoldDB" id="A0A382VN21"/>
<reference evidence="1" key="1">
    <citation type="submission" date="2018-05" db="EMBL/GenBank/DDBJ databases">
        <authorList>
            <person name="Lanie J.A."/>
            <person name="Ng W.-L."/>
            <person name="Kazmierczak K.M."/>
            <person name="Andrzejewski T.M."/>
            <person name="Davidsen T.M."/>
            <person name="Wayne K.J."/>
            <person name="Tettelin H."/>
            <person name="Glass J.I."/>
            <person name="Rusch D."/>
            <person name="Podicherti R."/>
            <person name="Tsui H.-C.T."/>
            <person name="Winkler M.E."/>
        </authorList>
    </citation>
    <scope>NUCLEOTIDE SEQUENCE</scope>
</reference>
<organism evidence="1">
    <name type="scientific">marine metagenome</name>
    <dbReference type="NCBI Taxonomy" id="408172"/>
    <lineage>
        <taxon>unclassified sequences</taxon>
        <taxon>metagenomes</taxon>
        <taxon>ecological metagenomes</taxon>
    </lineage>
</organism>
<gene>
    <name evidence="1" type="ORF">METZ01_LOCUS400813</name>
</gene>
<dbReference type="EMBL" id="UINC01153308">
    <property type="protein sequence ID" value="SVD47959.1"/>
    <property type="molecule type" value="Genomic_DNA"/>
</dbReference>
<protein>
    <submittedName>
        <fullName evidence="1">Uncharacterized protein</fullName>
    </submittedName>
</protein>
<evidence type="ECO:0000313" key="1">
    <source>
        <dbReference type="EMBL" id="SVD47959.1"/>
    </source>
</evidence>
<name>A0A382VN21_9ZZZZ</name>
<accession>A0A382VN21</accession>
<sequence>MNTLNPETSIAPKPPATCETFINPISFNVFAASADLPPAAQNNT</sequence>
<feature type="non-terminal residue" evidence="1">
    <location>
        <position position="44"/>
    </location>
</feature>
<proteinExistence type="predicted"/>